<evidence type="ECO:0000256" key="4">
    <source>
        <dbReference type="ARBA" id="ARBA00022525"/>
    </source>
</evidence>
<dbReference type="PROSITE" id="PS00725">
    <property type="entry name" value="GERMIN"/>
    <property type="match status" value="1"/>
</dbReference>
<keyword evidence="4 11" id="KW-0964">Secreted</keyword>
<dbReference type="Proteomes" id="UP000236291">
    <property type="component" value="Unassembled WGS sequence"/>
</dbReference>
<keyword evidence="3 11" id="KW-0052">Apoplast</keyword>
<evidence type="ECO:0000256" key="6">
    <source>
        <dbReference type="ARBA" id="ARBA00023157"/>
    </source>
</evidence>
<proteinExistence type="inferred from homology"/>
<dbReference type="PRINTS" id="PR00325">
    <property type="entry name" value="GERMIN"/>
</dbReference>
<feature type="domain" description="Cupin type-1" evidence="12">
    <location>
        <begin position="24"/>
        <end position="168"/>
    </location>
</feature>
<comment type="similarity">
    <text evidence="2 11">Belongs to the germin family.</text>
</comment>
<accession>A0A2K3KUG6</accession>
<feature type="binding site" evidence="10">
    <location>
        <position position="71"/>
    </location>
    <ligand>
        <name>Mn(2+)</name>
        <dbReference type="ChEBI" id="CHEBI:29035"/>
    </ligand>
</feature>
<organism evidence="13 14">
    <name type="scientific">Trifolium pratense</name>
    <name type="common">Red clover</name>
    <dbReference type="NCBI Taxonomy" id="57577"/>
    <lineage>
        <taxon>Eukaryota</taxon>
        <taxon>Viridiplantae</taxon>
        <taxon>Streptophyta</taxon>
        <taxon>Embryophyta</taxon>
        <taxon>Tracheophyta</taxon>
        <taxon>Spermatophyta</taxon>
        <taxon>Magnoliopsida</taxon>
        <taxon>eudicotyledons</taxon>
        <taxon>Gunneridae</taxon>
        <taxon>Pentapetalae</taxon>
        <taxon>rosids</taxon>
        <taxon>fabids</taxon>
        <taxon>Fabales</taxon>
        <taxon>Fabaceae</taxon>
        <taxon>Papilionoideae</taxon>
        <taxon>50 kb inversion clade</taxon>
        <taxon>NPAAA clade</taxon>
        <taxon>Hologalegina</taxon>
        <taxon>IRL clade</taxon>
        <taxon>Trifolieae</taxon>
        <taxon>Trifolium</taxon>
    </lineage>
</organism>
<protein>
    <recommendedName>
        <fullName evidence="11">Germin-like protein</fullName>
    </recommendedName>
</protein>
<feature type="binding site" evidence="10">
    <location>
        <position position="73"/>
    </location>
    <ligand>
        <name>Mn(2+)</name>
        <dbReference type="ChEBI" id="CHEBI:29035"/>
    </ligand>
</feature>
<name>A0A2K3KUG6_TRIPR</name>
<dbReference type="InterPro" id="IPR014710">
    <property type="entry name" value="RmlC-like_jellyroll"/>
</dbReference>
<evidence type="ECO:0000259" key="12">
    <source>
        <dbReference type="SMART" id="SM00835"/>
    </source>
</evidence>
<evidence type="ECO:0000256" key="11">
    <source>
        <dbReference type="RuleBase" id="RU366015"/>
    </source>
</evidence>
<feature type="binding site" evidence="9">
    <location>
        <position position="78"/>
    </location>
    <ligand>
        <name>oxalate</name>
        <dbReference type="ChEBI" id="CHEBI:30623"/>
    </ligand>
</feature>
<feature type="binding site" evidence="10">
    <location>
        <position position="116"/>
    </location>
    <ligand>
        <name>Mn(2+)</name>
        <dbReference type="ChEBI" id="CHEBI:29035"/>
    </ligand>
</feature>
<dbReference type="ExpressionAtlas" id="A0A2K3KUG6">
    <property type="expression patterns" value="baseline"/>
</dbReference>
<evidence type="ECO:0000256" key="9">
    <source>
        <dbReference type="PIRSR" id="PIRSR601929-1"/>
    </source>
</evidence>
<evidence type="ECO:0000256" key="7">
    <source>
        <dbReference type="ARBA" id="ARBA00023180"/>
    </source>
</evidence>
<dbReference type="InterPro" id="IPR001929">
    <property type="entry name" value="Germin"/>
</dbReference>
<dbReference type="InterPro" id="IPR006045">
    <property type="entry name" value="Cupin_1"/>
</dbReference>
<feature type="binding site" evidence="10">
    <location>
        <position position="78"/>
    </location>
    <ligand>
        <name>Mn(2+)</name>
        <dbReference type="ChEBI" id="CHEBI:29035"/>
    </ligand>
</feature>
<keyword evidence="7" id="KW-0325">Glycoprotein</keyword>
<sequence>LPNTPSGYPCKPPLLVTENDFVFSKLVPGIPIPPFNAGTTPATVTDLPGLNGLGISVERVDIGINGTVPMHIHPDATELLIMVEGQMTAGFITPTKLIVKTLNPGDVMVFPRGLMHFQLNSGVGKTYAFAAYSSTNPTLHIVDILLFSNKLPTPTLEKTTLLDSAQIKKLKAQFGGSG</sequence>
<comment type="caution">
    <text evidence="13">The sequence shown here is derived from an EMBL/GenBank/DDBJ whole genome shotgun (WGS) entry which is preliminary data.</text>
</comment>
<evidence type="ECO:0000256" key="10">
    <source>
        <dbReference type="PIRSR" id="PIRSR601929-2"/>
    </source>
</evidence>
<dbReference type="SUPFAM" id="SSF51182">
    <property type="entry name" value="RmlC-like cupins"/>
    <property type="match status" value="1"/>
</dbReference>
<evidence type="ECO:0000313" key="13">
    <source>
        <dbReference type="EMBL" id="PNX69931.1"/>
    </source>
</evidence>
<dbReference type="STRING" id="57577.A0A2K3KUG6"/>
<dbReference type="Pfam" id="PF00190">
    <property type="entry name" value="Cupin_1"/>
    <property type="match status" value="1"/>
</dbReference>
<evidence type="ECO:0000256" key="1">
    <source>
        <dbReference type="ARBA" id="ARBA00004271"/>
    </source>
</evidence>
<dbReference type="EMBL" id="ASHM01110555">
    <property type="protein sequence ID" value="PNX69931.1"/>
    <property type="molecule type" value="Genomic_DNA"/>
</dbReference>
<dbReference type="Gene3D" id="2.60.120.10">
    <property type="entry name" value="Jelly Rolls"/>
    <property type="match status" value="1"/>
</dbReference>
<gene>
    <name evidence="13" type="ORF">L195_g056990</name>
</gene>
<dbReference type="SMART" id="SM00835">
    <property type="entry name" value="Cupin_1"/>
    <property type="match status" value="1"/>
</dbReference>
<dbReference type="InterPro" id="IPR011051">
    <property type="entry name" value="RmlC_Cupin_sf"/>
</dbReference>
<dbReference type="InterPro" id="IPR019780">
    <property type="entry name" value="Germin_Mn-BS"/>
</dbReference>
<dbReference type="PANTHER" id="PTHR31238">
    <property type="entry name" value="GERMIN-LIKE PROTEIN SUBFAMILY 3 MEMBER 3"/>
    <property type="match status" value="1"/>
</dbReference>
<feature type="binding site" evidence="9">
    <location>
        <position position="73"/>
    </location>
    <ligand>
        <name>oxalate</name>
        <dbReference type="ChEBI" id="CHEBI:30623"/>
    </ligand>
</feature>
<evidence type="ECO:0000256" key="5">
    <source>
        <dbReference type="ARBA" id="ARBA00022723"/>
    </source>
</evidence>
<evidence type="ECO:0000256" key="8">
    <source>
        <dbReference type="ARBA" id="ARBA00023211"/>
    </source>
</evidence>
<evidence type="ECO:0000256" key="2">
    <source>
        <dbReference type="ARBA" id="ARBA00007456"/>
    </source>
</evidence>
<dbReference type="GO" id="GO:0048046">
    <property type="term" value="C:apoplast"/>
    <property type="evidence" value="ECO:0007669"/>
    <property type="project" value="UniProtKB-SubCell"/>
</dbReference>
<evidence type="ECO:0000256" key="3">
    <source>
        <dbReference type="ARBA" id="ARBA00022523"/>
    </source>
</evidence>
<keyword evidence="6" id="KW-1015">Disulfide bond</keyword>
<dbReference type="GO" id="GO:0030145">
    <property type="term" value="F:manganese ion binding"/>
    <property type="evidence" value="ECO:0007669"/>
    <property type="project" value="UniProtKB-UniRule"/>
</dbReference>
<reference evidence="13 14" key="2">
    <citation type="journal article" date="2017" name="Front. Plant Sci.">
        <title>Gene Classification and Mining of Molecular Markers Useful in Red Clover (Trifolium pratense) Breeding.</title>
        <authorList>
            <person name="Istvanek J."/>
            <person name="Dluhosova J."/>
            <person name="Dluhos P."/>
            <person name="Patkova L."/>
            <person name="Nedelnik J."/>
            <person name="Repkova J."/>
        </authorList>
    </citation>
    <scope>NUCLEOTIDE SEQUENCE [LARGE SCALE GENOMIC DNA]</scope>
    <source>
        <strain evidence="14">cv. Tatra</strain>
        <tissue evidence="13">Young leaves</tissue>
    </source>
</reference>
<keyword evidence="5 9" id="KW-0479">Metal-binding</keyword>
<evidence type="ECO:0000313" key="14">
    <source>
        <dbReference type="Proteomes" id="UP000236291"/>
    </source>
</evidence>
<reference evidence="13 14" key="1">
    <citation type="journal article" date="2014" name="Am. J. Bot.">
        <title>Genome assembly and annotation for red clover (Trifolium pratense; Fabaceae).</title>
        <authorList>
            <person name="Istvanek J."/>
            <person name="Jaros M."/>
            <person name="Krenek A."/>
            <person name="Repkova J."/>
        </authorList>
    </citation>
    <scope>NUCLEOTIDE SEQUENCE [LARGE SCALE GENOMIC DNA]</scope>
    <source>
        <strain evidence="14">cv. Tatra</strain>
        <tissue evidence="13">Young leaves</tissue>
    </source>
</reference>
<comment type="subcellular location">
    <subcellularLocation>
        <location evidence="1 11">Secreted</location>
        <location evidence="1 11">Extracellular space</location>
        <location evidence="1 11">Apoplast</location>
    </subcellularLocation>
</comment>
<feature type="non-terminal residue" evidence="13">
    <location>
        <position position="1"/>
    </location>
</feature>
<dbReference type="AlphaFoldDB" id="A0A2K3KUG6"/>
<keyword evidence="8 9" id="KW-0464">Manganese</keyword>
<dbReference type="CDD" id="cd02241">
    <property type="entry name" value="cupin_OxOx"/>
    <property type="match status" value="1"/>
</dbReference>